<evidence type="ECO:0000313" key="1">
    <source>
        <dbReference type="EMBL" id="ADP34304.1"/>
    </source>
</evidence>
<proteinExistence type="predicted"/>
<protein>
    <submittedName>
        <fullName evidence="1">Uncharacterized protein</fullName>
    </submittedName>
</protein>
<sequence>MFITGNEKTEHKEIMANSFAPSPFRDIGMKKAFHSMSPAFCVGNVHCSSTSYDWYLKKLLTKTLSYFMMKAHSETKSSGIVTGKAGKT</sequence>
<organism evidence="1 2">
    <name type="scientific">Bacillus atrophaeus (strain 1942)</name>
    <dbReference type="NCBI Taxonomy" id="720555"/>
    <lineage>
        <taxon>Bacteria</taxon>
        <taxon>Bacillati</taxon>
        <taxon>Bacillota</taxon>
        <taxon>Bacilli</taxon>
        <taxon>Bacillales</taxon>
        <taxon>Bacillaceae</taxon>
        <taxon>Bacillus</taxon>
    </lineage>
</organism>
<evidence type="ECO:0000313" key="2">
    <source>
        <dbReference type="Proteomes" id="UP000006867"/>
    </source>
</evidence>
<name>A0ABM5M2F7_BACA1</name>
<dbReference type="EMBL" id="CP002207">
    <property type="protein sequence ID" value="ADP34304.1"/>
    <property type="molecule type" value="Genomic_DNA"/>
</dbReference>
<dbReference type="Proteomes" id="UP000006867">
    <property type="component" value="Chromosome"/>
</dbReference>
<reference evidence="1 2" key="1">
    <citation type="journal article" date="2011" name="Front. Microbiol.">
        <title>Genomic signatures of strain selection and enhancement in Bacillus atrophaeus var. globigii, a historical biowarfare simulant.</title>
        <authorList>
            <person name="Gibbons H.S."/>
            <person name="Broomall S.M."/>
            <person name="McNew L.A."/>
            <person name="Daligault H."/>
            <person name="Chapman C."/>
            <person name="Bruce D."/>
            <person name="Karavis M."/>
            <person name="Krepps M."/>
            <person name="McGregor P.A."/>
            <person name="Hong C."/>
            <person name="Park K.H."/>
            <person name="Akmal A."/>
            <person name="Feldman A."/>
            <person name="Lin J.S."/>
            <person name="Chang W.E."/>
            <person name="Higgs B.W."/>
            <person name="Demirev P."/>
            <person name="Lindquist J."/>
            <person name="Liem A."/>
            <person name="Fochler E."/>
            <person name="Read T.D."/>
            <person name="Tapia R."/>
            <person name="Johnson S."/>
            <person name="Bishop-Lilly K.A."/>
            <person name="Detter C."/>
            <person name="Han C."/>
            <person name="Sozhamannan S."/>
            <person name="Rosenzweig C.N."/>
            <person name="Skowronski E.W."/>
        </authorList>
    </citation>
    <scope>NUCLEOTIDE SEQUENCE [LARGE SCALE GENOMIC DNA]</scope>
    <source>
        <strain evidence="1 2">1942</strain>
    </source>
</reference>
<accession>A0ABM5M2F7</accession>
<gene>
    <name evidence="1" type="ordered locus">BATR1942_16925</name>
</gene>
<keyword evidence="2" id="KW-1185">Reference proteome</keyword>